<proteinExistence type="predicted"/>
<feature type="compositionally biased region" description="Low complexity" evidence="1">
    <location>
        <begin position="313"/>
        <end position="323"/>
    </location>
</feature>
<reference evidence="3" key="1">
    <citation type="journal article" date="2005" name="Nature">
        <title>The map-based sequence of the rice genome.</title>
        <authorList>
            <consortium name="International rice genome sequencing project (IRGSP)"/>
            <person name="Matsumoto T."/>
            <person name="Wu J."/>
            <person name="Kanamori H."/>
            <person name="Katayose Y."/>
            <person name="Fujisawa M."/>
            <person name="Namiki N."/>
            <person name="Mizuno H."/>
            <person name="Yamamoto K."/>
            <person name="Antonio B.A."/>
            <person name="Baba T."/>
            <person name="Sakata K."/>
            <person name="Nagamura Y."/>
            <person name="Aoki H."/>
            <person name="Arikawa K."/>
            <person name="Arita K."/>
            <person name="Bito T."/>
            <person name="Chiden Y."/>
            <person name="Fujitsuka N."/>
            <person name="Fukunaka R."/>
            <person name="Hamada M."/>
            <person name="Harada C."/>
            <person name="Hayashi A."/>
            <person name="Hijishita S."/>
            <person name="Honda M."/>
            <person name="Hosokawa S."/>
            <person name="Ichikawa Y."/>
            <person name="Idonuma A."/>
            <person name="Iijima M."/>
            <person name="Ikeda M."/>
            <person name="Ikeno M."/>
            <person name="Ito K."/>
            <person name="Ito S."/>
            <person name="Ito T."/>
            <person name="Ito Y."/>
            <person name="Ito Y."/>
            <person name="Iwabuchi A."/>
            <person name="Kamiya K."/>
            <person name="Karasawa W."/>
            <person name="Kurita K."/>
            <person name="Katagiri S."/>
            <person name="Kikuta A."/>
            <person name="Kobayashi H."/>
            <person name="Kobayashi N."/>
            <person name="Machita K."/>
            <person name="Maehara T."/>
            <person name="Masukawa M."/>
            <person name="Mizubayashi T."/>
            <person name="Mukai Y."/>
            <person name="Nagasaki H."/>
            <person name="Nagata Y."/>
            <person name="Naito S."/>
            <person name="Nakashima M."/>
            <person name="Nakama Y."/>
            <person name="Nakamichi Y."/>
            <person name="Nakamura M."/>
            <person name="Meguro A."/>
            <person name="Negishi M."/>
            <person name="Ohta I."/>
            <person name="Ohta T."/>
            <person name="Okamoto M."/>
            <person name="Ono N."/>
            <person name="Saji S."/>
            <person name="Sakaguchi M."/>
            <person name="Sakai K."/>
            <person name="Shibata M."/>
            <person name="Shimokawa T."/>
            <person name="Song J."/>
            <person name="Takazaki Y."/>
            <person name="Terasawa K."/>
            <person name="Tsugane M."/>
            <person name="Tsuji K."/>
            <person name="Ueda S."/>
            <person name="Waki K."/>
            <person name="Yamagata H."/>
            <person name="Yamamoto M."/>
            <person name="Yamamoto S."/>
            <person name="Yamane H."/>
            <person name="Yoshiki S."/>
            <person name="Yoshihara R."/>
            <person name="Yukawa K."/>
            <person name="Zhong H."/>
            <person name="Yano M."/>
            <person name="Yuan Q."/>
            <person name="Ouyang S."/>
            <person name="Liu J."/>
            <person name="Jones K.M."/>
            <person name="Gansberger K."/>
            <person name="Moffat K."/>
            <person name="Hill J."/>
            <person name="Bera J."/>
            <person name="Fadrosh D."/>
            <person name="Jin S."/>
            <person name="Johri S."/>
            <person name="Kim M."/>
            <person name="Overton L."/>
            <person name="Reardon M."/>
            <person name="Tsitrin T."/>
            <person name="Vuong H."/>
            <person name="Weaver B."/>
            <person name="Ciecko A."/>
            <person name="Tallon L."/>
            <person name="Jackson J."/>
            <person name="Pai G."/>
            <person name="Aken S.V."/>
            <person name="Utterback T."/>
            <person name="Reidmuller S."/>
            <person name="Feldblyum T."/>
            <person name="Hsiao J."/>
            <person name="Zismann V."/>
            <person name="Iobst S."/>
            <person name="de Vazeille A.R."/>
            <person name="Buell C.R."/>
            <person name="Ying K."/>
            <person name="Li Y."/>
            <person name="Lu T."/>
            <person name="Huang Y."/>
            <person name="Zhao Q."/>
            <person name="Feng Q."/>
            <person name="Zhang L."/>
            <person name="Zhu J."/>
            <person name="Weng Q."/>
            <person name="Mu J."/>
            <person name="Lu Y."/>
            <person name="Fan D."/>
            <person name="Liu Y."/>
            <person name="Guan J."/>
            <person name="Zhang Y."/>
            <person name="Yu S."/>
            <person name="Liu X."/>
            <person name="Zhang Y."/>
            <person name="Hong G."/>
            <person name="Han B."/>
            <person name="Choisne N."/>
            <person name="Demange N."/>
            <person name="Orjeda G."/>
            <person name="Samain S."/>
            <person name="Cattolico L."/>
            <person name="Pelletier E."/>
            <person name="Couloux A."/>
            <person name="Segurens B."/>
            <person name="Wincker P."/>
            <person name="D'Hont A."/>
            <person name="Scarpelli C."/>
            <person name="Weissenbach J."/>
            <person name="Salanoubat M."/>
            <person name="Quetier F."/>
            <person name="Yu Y."/>
            <person name="Kim H.R."/>
            <person name="Rambo T."/>
            <person name="Currie J."/>
            <person name="Collura K."/>
            <person name="Luo M."/>
            <person name="Yang T."/>
            <person name="Ammiraju J.S.S."/>
            <person name="Engler F."/>
            <person name="Soderlund C."/>
            <person name="Wing R.A."/>
            <person name="Palmer L.E."/>
            <person name="de la Bastide M."/>
            <person name="Spiegel L."/>
            <person name="Nascimento L."/>
            <person name="Zutavern T."/>
            <person name="O'Shaughnessy A."/>
            <person name="Dike S."/>
            <person name="Dedhia N."/>
            <person name="Preston R."/>
            <person name="Balija V."/>
            <person name="McCombie W.R."/>
            <person name="Chow T."/>
            <person name="Chen H."/>
            <person name="Chung M."/>
            <person name="Chen C."/>
            <person name="Shaw J."/>
            <person name="Wu H."/>
            <person name="Hsiao K."/>
            <person name="Chao Y."/>
            <person name="Chu M."/>
            <person name="Cheng C."/>
            <person name="Hour A."/>
            <person name="Lee P."/>
            <person name="Lin S."/>
            <person name="Lin Y."/>
            <person name="Liou J."/>
            <person name="Liu S."/>
            <person name="Hsing Y."/>
            <person name="Raghuvanshi S."/>
            <person name="Mohanty A."/>
            <person name="Bharti A.K."/>
            <person name="Gaur A."/>
            <person name="Gupta V."/>
            <person name="Kumar D."/>
            <person name="Ravi V."/>
            <person name="Vij S."/>
            <person name="Kapur A."/>
            <person name="Khurana P."/>
            <person name="Khurana P."/>
            <person name="Khurana J.P."/>
            <person name="Tyagi A.K."/>
            <person name="Gaikwad K."/>
            <person name="Singh A."/>
            <person name="Dalal V."/>
            <person name="Srivastava S."/>
            <person name="Dixit A."/>
            <person name="Pal A.K."/>
            <person name="Ghazi I.A."/>
            <person name="Yadav M."/>
            <person name="Pandit A."/>
            <person name="Bhargava A."/>
            <person name="Sureshbabu K."/>
            <person name="Batra K."/>
            <person name="Sharma T.R."/>
            <person name="Mohapatra T."/>
            <person name="Singh N.K."/>
            <person name="Messing J."/>
            <person name="Nelson A.B."/>
            <person name="Fuks G."/>
            <person name="Kavchok S."/>
            <person name="Keizer G."/>
            <person name="Linton E."/>
            <person name="Llaca V."/>
            <person name="Song R."/>
            <person name="Tanyolac B."/>
            <person name="Young S."/>
            <person name="Ho-Il K."/>
            <person name="Hahn J.H."/>
            <person name="Sangsakoo G."/>
            <person name="Vanavichit A."/>
            <person name="de Mattos Luiz.A.T."/>
            <person name="Zimmer P.D."/>
            <person name="Malone G."/>
            <person name="Dellagostin O."/>
            <person name="de Oliveira A.C."/>
            <person name="Bevan M."/>
            <person name="Bancroft I."/>
            <person name="Minx P."/>
            <person name="Cordum H."/>
            <person name="Wilson R."/>
            <person name="Cheng Z."/>
            <person name="Jin W."/>
            <person name="Jiang J."/>
            <person name="Leong S.A."/>
            <person name="Iwama H."/>
            <person name="Gojobori T."/>
            <person name="Itoh T."/>
            <person name="Niimura Y."/>
            <person name="Fujii Y."/>
            <person name="Habara T."/>
            <person name="Sakai H."/>
            <person name="Sato Y."/>
            <person name="Wilson G."/>
            <person name="Kumar K."/>
            <person name="McCouch S."/>
            <person name="Juretic N."/>
            <person name="Hoen D."/>
            <person name="Wright S."/>
            <person name="Bruskiewich R."/>
            <person name="Bureau T."/>
            <person name="Miyao A."/>
            <person name="Hirochika H."/>
            <person name="Nishikawa T."/>
            <person name="Kadowaki K."/>
            <person name="Sugiura M."/>
            <person name="Burr B."/>
            <person name="Sasaki T."/>
        </authorList>
    </citation>
    <scope>NUCLEOTIDE SEQUENCE [LARGE SCALE GENOMIC DNA]</scope>
    <source>
        <strain evidence="3">cv. Nipponbare</strain>
    </source>
</reference>
<dbReference type="PaxDb" id="39947-A0A0P0XWI5"/>
<keyword evidence="3" id="KW-1185">Reference proteome</keyword>
<evidence type="ECO:0000256" key="1">
    <source>
        <dbReference type="SAM" id="MobiDB-lite"/>
    </source>
</evidence>
<dbReference type="AlphaFoldDB" id="A0A0P0XWI5"/>
<gene>
    <name evidence="2" type="ordered locus">Os10g0516000</name>
    <name evidence="2" type="ORF">OSNPB_100516000</name>
</gene>
<protein>
    <submittedName>
        <fullName evidence="2">Os10g0516000 protein</fullName>
    </submittedName>
</protein>
<organism evidence="2 3">
    <name type="scientific">Oryza sativa subsp. japonica</name>
    <name type="common">Rice</name>
    <dbReference type="NCBI Taxonomy" id="39947"/>
    <lineage>
        <taxon>Eukaryota</taxon>
        <taxon>Viridiplantae</taxon>
        <taxon>Streptophyta</taxon>
        <taxon>Embryophyta</taxon>
        <taxon>Tracheophyta</taxon>
        <taxon>Spermatophyta</taxon>
        <taxon>Magnoliopsida</taxon>
        <taxon>Liliopsida</taxon>
        <taxon>Poales</taxon>
        <taxon>Poaceae</taxon>
        <taxon>BOP clade</taxon>
        <taxon>Oryzoideae</taxon>
        <taxon>Oryzeae</taxon>
        <taxon>Oryzinae</taxon>
        <taxon>Oryza</taxon>
        <taxon>Oryza sativa</taxon>
    </lineage>
</organism>
<feature type="non-terminal residue" evidence="2">
    <location>
        <position position="1"/>
    </location>
</feature>
<reference evidence="2 3" key="2">
    <citation type="journal article" date="2013" name="Plant Cell Physiol.">
        <title>Rice Annotation Project Database (RAP-DB): an integrative and interactive database for rice genomics.</title>
        <authorList>
            <person name="Sakai H."/>
            <person name="Lee S.S."/>
            <person name="Tanaka T."/>
            <person name="Numa H."/>
            <person name="Kim J."/>
            <person name="Kawahara Y."/>
            <person name="Wakimoto H."/>
            <person name="Yang C.C."/>
            <person name="Iwamoto M."/>
            <person name="Abe T."/>
            <person name="Yamada Y."/>
            <person name="Muto A."/>
            <person name="Inokuchi H."/>
            <person name="Ikemura T."/>
            <person name="Matsumoto T."/>
            <person name="Sasaki T."/>
            <person name="Itoh T."/>
        </authorList>
    </citation>
    <scope>NUCLEOTIDE SEQUENCE [LARGE SCALE GENOMIC DNA]</scope>
    <source>
        <strain evidence="3">cv. Nipponbare</strain>
    </source>
</reference>
<dbReference type="eggNOG" id="ENOG502R8MN">
    <property type="taxonomic scope" value="Eukaryota"/>
</dbReference>
<feature type="compositionally biased region" description="Basic and acidic residues" evidence="1">
    <location>
        <begin position="248"/>
        <end position="275"/>
    </location>
</feature>
<dbReference type="Gramene" id="Os10t0516000-00">
    <property type="protein sequence ID" value="Os10t0516000-00"/>
    <property type="gene ID" value="Os10g0516000"/>
</dbReference>
<dbReference type="FunCoup" id="A0A0P0XWI5">
    <property type="interactions" value="331"/>
</dbReference>
<name>A0A0P0XWI5_ORYSJ</name>
<reference evidence="2 3" key="3">
    <citation type="journal article" date="2013" name="Rice">
        <title>Improvement of the Oryza sativa Nipponbare reference genome using next generation sequence and optical map data.</title>
        <authorList>
            <person name="Kawahara Y."/>
            <person name="de la Bastide M."/>
            <person name="Hamilton J.P."/>
            <person name="Kanamori H."/>
            <person name="McCombie W.R."/>
            <person name="Ouyang S."/>
            <person name="Schwartz D.C."/>
            <person name="Tanaka T."/>
            <person name="Wu J."/>
            <person name="Zhou S."/>
            <person name="Childs K.L."/>
            <person name="Davidson R.M."/>
            <person name="Lin H."/>
            <person name="Quesada-Ocampo L."/>
            <person name="Vaillancourt B."/>
            <person name="Sakai H."/>
            <person name="Lee S.S."/>
            <person name="Kim J."/>
            <person name="Numa H."/>
            <person name="Itoh T."/>
            <person name="Buell C.R."/>
            <person name="Matsumoto T."/>
        </authorList>
    </citation>
    <scope>NUCLEOTIDE SEQUENCE [LARGE SCALE GENOMIC DNA]</scope>
    <source>
        <strain evidence="3">cv. Nipponbare</strain>
    </source>
</reference>
<sequence>MPWTSSSVTSGWSSPVLDLISSWSFDWMDGFLTSSAMIHCSAVDVVSVPALRNSEQSLMISSSVSARLPSSGSLMSSSVSTYECSNVVSLFVWHEELPLPAAEGVDLLEAAAEEVLGDRREVGEDGHLARDVDEQVALGVLDGAHRGLVEALAEAHIHEEAEHGVLERVHDVVGCLAGRRQLVDDDAVHPVARRREQAGARRVQRLGDEVAAEEAPHGPVPGARDDVVVLAEEPARRHAGAVGQRGAALDERRVREAAVGDEDGHSRPHAQRHDGAVPSDQPLEEQLRLDVGQRLGQQHDAAEQRHRRRAGREAAAALAAIAA</sequence>
<evidence type="ECO:0000313" key="3">
    <source>
        <dbReference type="Proteomes" id="UP000059680"/>
    </source>
</evidence>
<evidence type="ECO:0000313" key="2">
    <source>
        <dbReference type="EMBL" id="BAT11657.1"/>
    </source>
</evidence>
<feature type="region of interest" description="Disordered" evidence="1">
    <location>
        <begin position="193"/>
        <end position="323"/>
    </location>
</feature>
<dbReference type="InParanoid" id="A0A0P0XWI5"/>
<dbReference type="EMBL" id="AP014966">
    <property type="protein sequence ID" value="BAT11657.1"/>
    <property type="molecule type" value="Genomic_DNA"/>
</dbReference>
<dbReference type="Proteomes" id="UP000059680">
    <property type="component" value="Chromosome 10"/>
</dbReference>
<accession>A0A0P0XWI5</accession>